<dbReference type="GO" id="GO:0030626">
    <property type="term" value="F:U12 snRNA binding"/>
    <property type="evidence" value="ECO:0007669"/>
    <property type="project" value="TreeGrafter"/>
</dbReference>
<dbReference type="PANTHER" id="PTHR16105">
    <property type="entry name" value="RNA-BINDING REGION-CONTAINING PROTEIN 3"/>
    <property type="match status" value="1"/>
</dbReference>
<dbReference type="GO" id="GO:0097157">
    <property type="term" value="F:pre-mRNA intronic binding"/>
    <property type="evidence" value="ECO:0007669"/>
    <property type="project" value="TreeGrafter"/>
</dbReference>
<dbReference type="InterPro" id="IPR045164">
    <property type="entry name" value="RBM41/RNPC3"/>
</dbReference>
<evidence type="ECO:0000313" key="4">
    <source>
        <dbReference type="EMBL" id="KAK5643379.1"/>
    </source>
</evidence>
<feature type="domain" description="RRM" evidence="3">
    <location>
        <begin position="319"/>
        <end position="394"/>
    </location>
</feature>
<gene>
    <name evidence="4" type="ORF">RI129_007224</name>
</gene>
<dbReference type="InterPro" id="IPR000504">
    <property type="entry name" value="RRM_dom"/>
</dbReference>
<dbReference type="AlphaFoldDB" id="A0AAN7VG61"/>
<keyword evidence="5" id="KW-1185">Reference proteome</keyword>
<dbReference type="InterPro" id="IPR012677">
    <property type="entry name" value="Nucleotide-bd_a/b_plait_sf"/>
</dbReference>
<organism evidence="4 5">
    <name type="scientific">Pyrocoelia pectoralis</name>
    <dbReference type="NCBI Taxonomy" id="417401"/>
    <lineage>
        <taxon>Eukaryota</taxon>
        <taxon>Metazoa</taxon>
        <taxon>Ecdysozoa</taxon>
        <taxon>Arthropoda</taxon>
        <taxon>Hexapoda</taxon>
        <taxon>Insecta</taxon>
        <taxon>Pterygota</taxon>
        <taxon>Neoptera</taxon>
        <taxon>Endopterygota</taxon>
        <taxon>Coleoptera</taxon>
        <taxon>Polyphaga</taxon>
        <taxon>Elateriformia</taxon>
        <taxon>Elateroidea</taxon>
        <taxon>Lampyridae</taxon>
        <taxon>Lampyrinae</taxon>
        <taxon>Pyrocoelia</taxon>
    </lineage>
</organism>
<comment type="caution">
    <text evidence="4">The sequence shown here is derived from an EMBL/GenBank/DDBJ whole genome shotgun (WGS) entry which is preliminary data.</text>
</comment>
<dbReference type="InterPro" id="IPR035979">
    <property type="entry name" value="RBD_domain_sf"/>
</dbReference>
<proteinExistence type="predicted"/>
<name>A0AAN7VG61_9COLE</name>
<dbReference type="SUPFAM" id="SSF54928">
    <property type="entry name" value="RNA-binding domain, RBD"/>
    <property type="match status" value="1"/>
</dbReference>
<evidence type="ECO:0000256" key="2">
    <source>
        <dbReference type="PROSITE-ProRule" id="PRU00176"/>
    </source>
</evidence>
<keyword evidence="1 2" id="KW-0694">RNA-binding</keyword>
<reference evidence="4 5" key="1">
    <citation type="journal article" date="2024" name="Insects">
        <title>An Improved Chromosome-Level Genome Assembly of the Firefly Pyrocoelia pectoralis.</title>
        <authorList>
            <person name="Fu X."/>
            <person name="Meyer-Rochow V.B."/>
            <person name="Ballantyne L."/>
            <person name="Zhu X."/>
        </authorList>
    </citation>
    <scope>NUCLEOTIDE SEQUENCE [LARGE SCALE GENOMIC DNA]</scope>
    <source>
        <strain evidence="4">XCY_ONT2</strain>
    </source>
</reference>
<dbReference type="GO" id="GO:0005689">
    <property type="term" value="C:U12-type spliceosomal complex"/>
    <property type="evidence" value="ECO:0007669"/>
    <property type="project" value="TreeGrafter"/>
</dbReference>
<evidence type="ECO:0000313" key="5">
    <source>
        <dbReference type="Proteomes" id="UP001329430"/>
    </source>
</evidence>
<dbReference type="PANTHER" id="PTHR16105:SF0">
    <property type="entry name" value="RNA-BINDING REGION-CONTAINING PROTEIN 3"/>
    <property type="match status" value="1"/>
</dbReference>
<dbReference type="PROSITE" id="PS50102">
    <property type="entry name" value="RRM"/>
    <property type="match status" value="1"/>
</dbReference>
<dbReference type="Proteomes" id="UP001329430">
    <property type="component" value="Chromosome 5"/>
</dbReference>
<dbReference type="GO" id="GO:0000398">
    <property type="term" value="P:mRNA splicing, via spliceosome"/>
    <property type="evidence" value="ECO:0007669"/>
    <property type="project" value="TreeGrafter"/>
</dbReference>
<evidence type="ECO:0000259" key="3">
    <source>
        <dbReference type="PROSITE" id="PS50102"/>
    </source>
</evidence>
<accession>A0AAN7VG61</accession>
<dbReference type="Pfam" id="PF00076">
    <property type="entry name" value="RRM_1"/>
    <property type="match status" value="1"/>
</dbReference>
<evidence type="ECO:0000256" key="1">
    <source>
        <dbReference type="ARBA" id="ARBA00022884"/>
    </source>
</evidence>
<dbReference type="Gene3D" id="3.30.70.330">
    <property type="match status" value="1"/>
</dbReference>
<dbReference type="EMBL" id="JAVRBK010000005">
    <property type="protein sequence ID" value="KAK5643379.1"/>
    <property type="molecule type" value="Genomic_DNA"/>
</dbReference>
<sequence length="396" mass="45604">MSEVKTKKFDYEWGENEPPAKKLISEGDILIKKLVENQKKTDITLQQHLMCSKQFEKGADITPLSRYNPGTSNLSDIINSTKYFNNIEHLKAAGLTDQDAQLYIDSLKGHQHLYSNHKNWEKSILQEHLEKLKKMVQIYESKASQPAMQKNLLQYGLAIKPQSVETKLLRFALENTKDIKSSISTSPIDIKDIEKQRFQHLKDSYLPPISVIRKKTRKLQRRLNTTPNIQDIPLNAPVNTKSKWDIKTNTESAPNIPIIEKKVFTCLPRSYYTVRNGEIVKLTNSEITTKHLDVAPKLSLEEIKELPKFKDYSPGVPSKVLYLKNLSNSVKEEDLRHIFKEFASDVKDYKLMKGRLRGQAFVTFEDDRIASKALEELNGTLLSNKPVIIQYGYDKR</sequence>
<protein>
    <recommendedName>
        <fullName evidence="3">RRM domain-containing protein</fullName>
    </recommendedName>
</protein>
<dbReference type="SMART" id="SM00360">
    <property type="entry name" value="RRM"/>
    <property type="match status" value="1"/>
</dbReference>